<name>A0A7X1F808_9SPHN</name>
<dbReference type="AlphaFoldDB" id="A0A7X1F808"/>
<gene>
    <name evidence="1" type="ORF">H7F49_10425</name>
</gene>
<accession>A0A7X1F808</accession>
<dbReference type="Proteomes" id="UP000520156">
    <property type="component" value="Unassembled WGS sequence"/>
</dbReference>
<keyword evidence="2" id="KW-1185">Reference proteome</keyword>
<evidence type="ECO:0000313" key="2">
    <source>
        <dbReference type="Proteomes" id="UP000520156"/>
    </source>
</evidence>
<dbReference type="RefSeq" id="WP_185683541.1">
    <property type="nucleotide sequence ID" value="NZ_JACLAU010000015.1"/>
</dbReference>
<proteinExistence type="predicted"/>
<sequence>MKRNNAEALGPIDGEPSGWTVRRAQQAWRRRLADLANACAGAYPEDEGDRIRDAHELLASAPNPTLIAGLAVPPESRIDGMIAAGAPTSAAMALLGEGSGYLLSCGSGGGHLASVVLPGSAQDVSACGDTPALALVGAIATALAAAGPGGTALN</sequence>
<protein>
    <submittedName>
        <fullName evidence="1">Uncharacterized protein</fullName>
    </submittedName>
</protein>
<reference evidence="1 2" key="1">
    <citation type="submission" date="2020-08" db="EMBL/GenBank/DDBJ databases">
        <title>The genome sequence of Novosphingobium flavum 4Y4.</title>
        <authorList>
            <person name="Liu Y."/>
        </authorList>
    </citation>
    <scope>NUCLEOTIDE SEQUENCE [LARGE SCALE GENOMIC DNA]</scope>
    <source>
        <strain evidence="1 2">4Y4</strain>
    </source>
</reference>
<organism evidence="1 2">
    <name type="scientific">Novosphingobium aerophilum</name>
    <dbReference type="NCBI Taxonomy" id="2839843"/>
    <lineage>
        <taxon>Bacteria</taxon>
        <taxon>Pseudomonadati</taxon>
        <taxon>Pseudomonadota</taxon>
        <taxon>Alphaproteobacteria</taxon>
        <taxon>Sphingomonadales</taxon>
        <taxon>Sphingomonadaceae</taxon>
        <taxon>Novosphingobium</taxon>
    </lineage>
</organism>
<dbReference type="EMBL" id="JACLAU010000015">
    <property type="protein sequence ID" value="MBC2652120.1"/>
    <property type="molecule type" value="Genomic_DNA"/>
</dbReference>
<comment type="caution">
    <text evidence="1">The sequence shown here is derived from an EMBL/GenBank/DDBJ whole genome shotgun (WGS) entry which is preliminary data.</text>
</comment>
<evidence type="ECO:0000313" key="1">
    <source>
        <dbReference type="EMBL" id="MBC2652120.1"/>
    </source>
</evidence>